<feature type="transmembrane region" description="Helical" evidence="1">
    <location>
        <begin position="282"/>
        <end position="298"/>
    </location>
</feature>
<dbReference type="EMBL" id="UWPJ01000018">
    <property type="protein sequence ID" value="VCU70259.1"/>
    <property type="molecule type" value="Genomic_DNA"/>
</dbReference>
<keyword evidence="4" id="KW-1185">Reference proteome</keyword>
<dbReference type="SUPFAM" id="SSF103481">
    <property type="entry name" value="Multidrug resistance efflux transporter EmrE"/>
    <property type="match status" value="2"/>
</dbReference>
<gene>
    <name evidence="3" type="ORF">PIGHUM_02326</name>
</gene>
<feature type="transmembrane region" description="Helical" evidence="1">
    <location>
        <begin position="156"/>
        <end position="174"/>
    </location>
</feature>
<organism evidence="3 4">
    <name type="scientific">Pigmentiphaga humi</name>
    <dbReference type="NCBI Taxonomy" id="2478468"/>
    <lineage>
        <taxon>Bacteria</taxon>
        <taxon>Pseudomonadati</taxon>
        <taxon>Pseudomonadota</taxon>
        <taxon>Betaproteobacteria</taxon>
        <taxon>Burkholderiales</taxon>
        <taxon>Alcaligenaceae</taxon>
        <taxon>Pigmentiphaga</taxon>
    </lineage>
</organism>
<dbReference type="InterPro" id="IPR037185">
    <property type="entry name" value="EmrE-like"/>
</dbReference>
<evidence type="ECO:0000313" key="3">
    <source>
        <dbReference type="EMBL" id="VCU70259.1"/>
    </source>
</evidence>
<dbReference type="GO" id="GO:0016020">
    <property type="term" value="C:membrane"/>
    <property type="evidence" value="ECO:0007669"/>
    <property type="project" value="InterPro"/>
</dbReference>
<keyword evidence="1" id="KW-0812">Transmembrane</keyword>
<dbReference type="RefSeq" id="WP_187697777.1">
    <property type="nucleotide sequence ID" value="NZ_UWPJ01000018.1"/>
</dbReference>
<accession>A0A3P4B1U3</accession>
<feature type="transmembrane region" description="Helical" evidence="1">
    <location>
        <begin position="186"/>
        <end position="208"/>
    </location>
</feature>
<feature type="domain" description="EamA" evidence="2">
    <location>
        <begin position="7"/>
        <end position="143"/>
    </location>
</feature>
<evidence type="ECO:0000256" key="1">
    <source>
        <dbReference type="SAM" id="Phobius"/>
    </source>
</evidence>
<feature type="transmembrane region" description="Helical" evidence="1">
    <location>
        <begin position="228"/>
        <end position="247"/>
    </location>
</feature>
<dbReference type="PANTHER" id="PTHR22911">
    <property type="entry name" value="ACYL-MALONYL CONDENSING ENZYME-RELATED"/>
    <property type="match status" value="1"/>
</dbReference>
<protein>
    <submittedName>
        <fullName evidence="3">EamA-like transporter family protein</fullName>
    </submittedName>
</protein>
<keyword evidence="1" id="KW-1133">Transmembrane helix</keyword>
<dbReference type="InterPro" id="IPR000620">
    <property type="entry name" value="EamA_dom"/>
</dbReference>
<dbReference type="AlphaFoldDB" id="A0A3P4B1U3"/>
<feature type="transmembrane region" description="Helical" evidence="1">
    <location>
        <begin position="111"/>
        <end position="144"/>
    </location>
</feature>
<proteinExistence type="predicted"/>
<feature type="transmembrane region" description="Helical" evidence="1">
    <location>
        <begin position="71"/>
        <end position="91"/>
    </location>
</feature>
<dbReference type="Pfam" id="PF00892">
    <property type="entry name" value="EamA"/>
    <property type="match status" value="1"/>
</dbReference>
<dbReference type="Proteomes" id="UP000277294">
    <property type="component" value="Unassembled WGS sequence"/>
</dbReference>
<evidence type="ECO:0000259" key="2">
    <source>
        <dbReference type="Pfam" id="PF00892"/>
    </source>
</evidence>
<feature type="transmembrane region" description="Helical" evidence="1">
    <location>
        <begin position="43"/>
        <end position="64"/>
    </location>
</feature>
<sequence length="300" mass="31692">MDISLLWIPATLIAAAAQTARNTMQHRLTETLGTLGAAQVRFLYGLPFAVLFLSMVVAVGGEALPRLHGQFLLFAAAGAVLQIVATVLMLATMQLRNFALSTVYVKTEPLLVAVFAVLVLGDPLTALGACAVVVATGGVIIMSWRPGAGAGGNWRPALLGIASGACFALSAVAFRGSIVSLESGSFVLRASTALVVGLVMQTGALVVWQCLFRRDVLRGVLQAWRTSLPAGFMGAFASQCWYIGFALTSAANVRTLGLVEVLFAQIASRRIFAQHASPRERWGMAWVVAGLVLLLYATRS</sequence>
<dbReference type="PANTHER" id="PTHR22911:SF137">
    <property type="entry name" value="SOLUTE CARRIER FAMILY 35 MEMBER G2-RELATED"/>
    <property type="match status" value="1"/>
</dbReference>
<evidence type="ECO:0000313" key="4">
    <source>
        <dbReference type="Proteomes" id="UP000277294"/>
    </source>
</evidence>
<reference evidence="3 4" key="1">
    <citation type="submission" date="2018-10" db="EMBL/GenBank/DDBJ databases">
        <authorList>
            <person name="Criscuolo A."/>
        </authorList>
    </citation>
    <scope>NUCLEOTIDE SEQUENCE [LARGE SCALE GENOMIC DNA]</scope>
    <source>
        <strain evidence="3">DnA1</strain>
    </source>
</reference>
<keyword evidence="1" id="KW-0472">Membrane</keyword>
<name>A0A3P4B1U3_9BURK</name>